<dbReference type="EMBL" id="CP157483">
    <property type="protein sequence ID" value="XBO42068.1"/>
    <property type="molecule type" value="Genomic_DNA"/>
</dbReference>
<proteinExistence type="predicted"/>
<dbReference type="GO" id="GO:0008237">
    <property type="term" value="F:metallopeptidase activity"/>
    <property type="evidence" value="ECO:0007669"/>
    <property type="project" value="UniProtKB-KW"/>
</dbReference>
<name>A0AAU7JP51_9MICO</name>
<dbReference type="NCBIfam" id="TIGR03624">
    <property type="entry name" value="putative hydrolase"/>
    <property type="match status" value="1"/>
</dbReference>
<dbReference type="InterPro" id="IPR042271">
    <property type="entry name" value="Zinicin_2_N"/>
</dbReference>
<keyword evidence="1" id="KW-0378">Hydrolase</keyword>
<dbReference type="SUPFAM" id="SSF55486">
    <property type="entry name" value="Metalloproteases ('zincins'), catalytic domain"/>
    <property type="match status" value="1"/>
</dbReference>
<evidence type="ECO:0000313" key="1">
    <source>
        <dbReference type="EMBL" id="XBO42068.1"/>
    </source>
</evidence>
<reference evidence="1" key="1">
    <citation type="submission" date="2024-05" db="EMBL/GenBank/DDBJ databases">
        <authorList>
            <person name="Kim S."/>
            <person name="Heo J."/>
            <person name="Choi H."/>
            <person name="Choi Y."/>
            <person name="Kwon S.-W."/>
            <person name="Kim Y."/>
        </authorList>
    </citation>
    <scope>NUCLEOTIDE SEQUENCE</scope>
    <source>
        <strain evidence="1">KACC 23699</strain>
    </source>
</reference>
<keyword evidence="1" id="KW-0645">Protease</keyword>
<dbReference type="NCBIfam" id="TIGR03883">
    <property type="entry name" value="DUF2342_F420"/>
    <property type="match status" value="1"/>
</dbReference>
<dbReference type="RefSeq" id="WP_406829472.1">
    <property type="nucleotide sequence ID" value="NZ_CP157483.1"/>
</dbReference>
<dbReference type="PANTHER" id="PTHR39420">
    <property type="match status" value="1"/>
</dbReference>
<dbReference type="PANTHER" id="PTHR39420:SF1">
    <property type="entry name" value="HYDROLASE"/>
    <property type="match status" value="1"/>
</dbReference>
<sequence length="354" mass="38281">MTVPAHPTTRYVDWEFAKATGSRLVPAGPTVTSTEAAAAVADIRAASQRAQQPVAETARLHAPGDAPAAVVVDRPTWIALNADSMSSLMDPVFGALIDKQKRAPGDLAKAIGGRVTGAETGALLAFMAGKVLGQYDLAPGGTPQLMLVAPNLVQVERELGVDPGDFRLWVCMHEETHRVQFTAVPWLRDHMVDRVRSLATDLVPDPESLQETLQRLSRQLPEAIKAGGAGITEIIATPEQRERLAEVTAIMSLLEGHADVVMDEVGPQVIPSVAHIRTRFDQRRKGVGGFDRLLRRLLGLEAKMRQYRDGAVFVREVTAAVGTDGFNRVWESPETLPKPAEIEAPSAWVARVHG</sequence>
<dbReference type="Pfam" id="PF10103">
    <property type="entry name" value="Zincin_2"/>
    <property type="match status" value="1"/>
</dbReference>
<gene>
    <name evidence="1" type="ORF">ABEG17_10735</name>
</gene>
<protein>
    <submittedName>
        <fullName evidence="1">Zinc-dependent metalloprotease</fullName>
    </submittedName>
</protein>
<accession>A0AAU7JP51</accession>
<dbReference type="InterPro" id="IPR022454">
    <property type="entry name" value="CHP03883_F420-assoc"/>
</dbReference>
<dbReference type="InterPro" id="IPR018766">
    <property type="entry name" value="Zinicin_2"/>
</dbReference>
<dbReference type="AlphaFoldDB" id="A0AAU7JP51"/>
<organism evidence="1">
    <name type="scientific">Pedococcus sp. KACC 23699</name>
    <dbReference type="NCBI Taxonomy" id="3149228"/>
    <lineage>
        <taxon>Bacteria</taxon>
        <taxon>Bacillati</taxon>
        <taxon>Actinomycetota</taxon>
        <taxon>Actinomycetes</taxon>
        <taxon>Micrococcales</taxon>
        <taxon>Intrasporangiaceae</taxon>
        <taxon>Pedococcus</taxon>
    </lineage>
</organism>
<keyword evidence="1" id="KW-0482">Metalloprotease</keyword>
<dbReference type="Gene3D" id="1.20.150.30">
    <property type="entry name" value="Zincin-like metallopeptidase, N-terminal domain"/>
    <property type="match status" value="1"/>
</dbReference>